<dbReference type="Pfam" id="PF13560">
    <property type="entry name" value="HTH_31"/>
    <property type="match status" value="1"/>
</dbReference>
<dbReference type="Pfam" id="PF19054">
    <property type="entry name" value="DUF5753"/>
    <property type="match status" value="1"/>
</dbReference>
<organism evidence="2 3">
    <name type="scientific">Spongiactinospora rosea</name>
    <dbReference type="NCBI Taxonomy" id="2248750"/>
    <lineage>
        <taxon>Bacteria</taxon>
        <taxon>Bacillati</taxon>
        <taxon>Actinomycetota</taxon>
        <taxon>Actinomycetes</taxon>
        <taxon>Streptosporangiales</taxon>
        <taxon>Streptosporangiaceae</taxon>
        <taxon>Spongiactinospora</taxon>
    </lineage>
</organism>
<dbReference type="InterPro" id="IPR010982">
    <property type="entry name" value="Lambda_DNA-bd_dom_sf"/>
</dbReference>
<dbReference type="InterPro" id="IPR001387">
    <property type="entry name" value="Cro/C1-type_HTH"/>
</dbReference>
<comment type="caution">
    <text evidence="2">The sequence shown here is derived from an EMBL/GenBank/DDBJ whole genome shotgun (WGS) entry which is preliminary data.</text>
</comment>
<sequence>MTSDRQSPTVRRRRLSAELRRLRDQARMTSTEVAESLGWSRGKLSRIENAQWQRPNPRDVQDLLDLYGVTDDVQRAALIQLAKDSRQRGWWTAYRDVLAGSYVDLEAEASVIRTYEPLIVPGLLQTAAYIETVTRTALPRDPSDISRRVELRLERQRLLTKDDPLRCHAIIDETALIRPLGSVAAHRDQLQAIINAASLPNVTVQVMPLNVGMHPGVAGPFVLMEFPEDPLLVHIETGTDGLYLEKSEEVDRYTLVFNHLRAMALMPDASVSYLSEMVDRLG</sequence>
<dbReference type="SUPFAM" id="SSF47413">
    <property type="entry name" value="lambda repressor-like DNA-binding domains"/>
    <property type="match status" value="1"/>
</dbReference>
<reference evidence="2 3" key="1">
    <citation type="submission" date="2018-06" db="EMBL/GenBank/DDBJ databases">
        <title>Sphaerisporangium craniellae sp. nov., isolated from a marine sponge in the South China Sea.</title>
        <authorList>
            <person name="Li L."/>
        </authorList>
    </citation>
    <scope>NUCLEOTIDE SEQUENCE [LARGE SCALE GENOMIC DNA]</scope>
    <source>
        <strain evidence="2 3">LHW63015</strain>
    </source>
</reference>
<dbReference type="OrthoDB" id="5177725at2"/>
<name>A0A366M091_9ACTN</name>
<dbReference type="SMART" id="SM00530">
    <property type="entry name" value="HTH_XRE"/>
    <property type="match status" value="1"/>
</dbReference>
<keyword evidence="3" id="KW-1185">Reference proteome</keyword>
<dbReference type="AlphaFoldDB" id="A0A366M091"/>
<dbReference type="InterPro" id="IPR043917">
    <property type="entry name" value="DUF5753"/>
</dbReference>
<dbReference type="Proteomes" id="UP000253303">
    <property type="component" value="Unassembled WGS sequence"/>
</dbReference>
<evidence type="ECO:0000259" key="1">
    <source>
        <dbReference type="PROSITE" id="PS50943"/>
    </source>
</evidence>
<dbReference type="PROSITE" id="PS50943">
    <property type="entry name" value="HTH_CROC1"/>
    <property type="match status" value="1"/>
</dbReference>
<dbReference type="CDD" id="cd00093">
    <property type="entry name" value="HTH_XRE"/>
    <property type="match status" value="1"/>
</dbReference>
<accession>A0A366M091</accession>
<gene>
    <name evidence="2" type="ORF">DP939_12855</name>
</gene>
<protein>
    <submittedName>
        <fullName evidence="2">Transcriptional regulator</fullName>
    </submittedName>
</protein>
<dbReference type="EMBL" id="QMEY01000004">
    <property type="protein sequence ID" value="RBQ19626.1"/>
    <property type="molecule type" value="Genomic_DNA"/>
</dbReference>
<dbReference type="Gene3D" id="1.10.260.40">
    <property type="entry name" value="lambda repressor-like DNA-binding domains"/>
    <property type="match status" value="1"/>
</dbReference>
<dbReference type="GO" id="GO:0003677">
    <property type="term" value="F:DNA binding"/>
    <property type="evidence" value="ECO:0007669"/>
    <property type="project" value="InterPro"/>
</dbReference>
<proteinExistence type="predicted"/>
<evidence type="ECO:0000313" key="3">
    <source>
        <dbReference type="Proteomes" id="UP000253303"/>
    </source>
</evidence>
<evidence type="ECO:0000313" key="2">
    <source>
        <dbReference type="EMBL" id="RBQ19626.1"/>
    </source>
</evidence>
<feature type="domain" description="HTH cro/C1-type" evidence="1">
    <location>
        <begin position="19"/>
        <end position="73"/>
    </location>
</feature>